<evidence type="ECO:0000313" key="6">
    <source>
        <dbReference type="Proteomes" id="UP001165082"/>
    </source>
</evidence>
<dbReference type="InterPro" id="IPR009695">
    <property type="entry name" value="Diacylglyc_glucosyltr_N"/>
</dbReference>
<name>A0A9W6ZKE6_9STRA</name>
<sequence>EIPIFTVVTDLGSGHATWFTRRIDAIFVASSRMSKLALVRGWVRPGKLVECGLPIRKEFGEQKARMGERGTKGAEEYQRRMRRGLGIENEGDPVILVMGGGEGVGNLGEIVEEIVAEVSLSWLTSEKL</sequence>
<accession>A0A9W6ZKE6</accession>
<comment type="similarity">
    <text evidence="1">Belongs to the glycosyltransferase 28 family.</text>
</comment>
<dbReference type="InterPro" id="IPR050519">
    <property type="entry name" value="Glycosyltransf_28_UgtP"/>
</dbReference>
<proteinExistence type="inferred from homology"/>
<dbReference type="AlphaFoldDB" id="A0A9W6ZKE6"/>
<dbReference type="PANTHER" id="PTHR43025:SF3">
    <property type="entry name" value="MONOGALACTOSYLDIACYLGLYCEROL SYNTHASE 1, CHLOROPLASTIC"/>
    <property type="match status" value="1"/>
</dbReference>
<comment type="caution">
    <text evidence="5">The sequence shown here is derived from an EMBL/GenBank/DDBJ whole genome shotgun (WGS) entry which is preliminary data.</text>
</comment>
<gene>
    <name evidence="5" type="ORF">TrRE_jg8562</name>
</gene>
<dbReference type="GO" id="GO:0009247">
    <property type="term" value="P:glycolipid biosynthetic process"/>
    <property type="evidence" value="ECO:0007669"/>
    <property type="project" value="InterPro"/>
</dbReference>
<dbReference type="OrthoDB" id="200404at2759"/>
<evidence type="ECO:0000313" key="5">
    <source>
        <dbReference type="EMBL" id="GMH53836.1"/>
    </source>
</evidence>
<keyword evidence="2" id="KW-0328">Glycosyltransferase</keyword>
<feature type="non-terminal residue" evidence="5">
    <location>
        <position position="1"/>
    </location>
</feature>
<dbReference type="Proteomes" id="UP001165082">
    <property type="component" value="Unassembled WGS sequence"/>
</dbReference>
<protein>
    <recommendedName>
        <fullName evidence="4">Diacylglycerol glucosyltransferase N-terminal domain-containing protein</fullName>
    </recommendedName>
</protein>
<keyword evidence="3" id="KW-0808">Transferase</keyword>
<feature type="domain" description="Diacylglycerol glucosyltransferase N-terminal" evidence="4">
    <location>
        <begin position="2"/>
        <end position="55"/>
    </location>
</feature>
<dbReference type="PANTHER" id="PTHR43025">
    <property type="entry name" value="MONOGALACTOSYLDIACYLGLYCEROL SYNTHASE"/>
    <property type="match status" value="1"/>
</dbReference>
<dbReference type="GO" id="GO:0016758">
    <property type="term" value="F:hexosyltransferase activity"/>
    <property type="evidence" value="ECO:0007669"/>
    <property type="project" value="InterPro"/>
</dbReference>
<evidence type="ECO:0000259" key="4">
    <source>
        <dbReference type="Pfam" id="PF06925"/>
    </source>
</evidence>
<evidence type="ECO:0000256" key="2">
    <source>
        <dbReference type="ARBA" id="ARBA00022676"/>
    </source>
</evidence>
<organism evidence="5 6">
    <name type="scientific">Triparma retinervis</name>
    <dbReference type="NCBI Taxonomy" id="2557542"/>
    <lineage>
        <taxon>Eukaryota</taxon>
        <taxon>Sar</taxon>
        <taxon>Stramenopiles</taxon>
        <taxon>Ochrophyta</taxon>
        <taxon>Bolidophyceae</taxon>
        <taxon>Parmales</taxon>
        <taxon>Triparmaceae</taxon>
        <taxon>Triparma</taxon>
    </lineage>
</organism>
<dbReference type="Pfam" id="PF06925">
    <property type="entry name" value="MGDG_synth"/>
    <property type="match status" value="1"/>
</dbReference>
<evidence type="ECO:0000256" key="1">
    <source>
        <dbReference type="ARBA" id="ARBA00006962"/>
    </source>
</evidence>
<dbReference type="GO" id="GO:0016020">
    <property type="term" value="C:membrane"/>
    <property type="evidence" value="ECO:0007669"/>
    <property type="project" value="GOC"/>
</dbReference>
<dbReference type="EMBL" id="BRXZ01000784">
    <property type="protein sequence ID" value="GMH53836.1"/>
    <property type="molecule type" value="Genomic_DNA"/>
</dbReference>
<keyword evidence="6" id="KW-1185">Reference proteome</keyword>
<reference evidence="5" key="1">
    <citation type="submission" date="2022-07" db="EMBL/GenBank/DDBJ databases">
        <title>Genome analysis of Parmales, a sister group of diatoms, reveals the evolutionary specialization of diatoms from phago-mixotrophs to photoautotrophs.</title>
        <authorList>
            <person name="Ban H."/>
            <person name="Sato S."/>
            <person name="Yoshikawa S."/>
            <person name="Kazumasa Y."/>
            <person name="Nakamura Y."/>
            <person name="Ichinomiya M."/>
            <person name="Saitoh K."/>
            <person name="Sato N."/>
            <person name="Blanc-Mathieu R."/>
            <person name="Endo H."/>
            <person name="Kuwata A."/>
            <person name="Ogata H."/>
        </authorList>
    </citation>
    <scope>NUCLEOTIDE SEQUENCE</scope>
</reference>
<evidence type="ECO:0000256" key="3">
    <source>
        <dbReference type="ARBA" id="ARBA00022679"/>
    </source>
</evidence>